<name>A0A923T5Z9_9BACT</name>
<dbReference type="InterPro" id="IPR003961">
    <property type="entry name" value="FN3_dom"/>
</dbReference>
<reference evidence="2" key="1">
    <citation type="submission" date="2020-08" db="EMBL/GenBank/DDBJ databases">
        <title>Lewinella bacteria from marine environments.</title>
        <authorList>
            <person name="Zhong Y."/>
        </authorList>
    </citation>
    <scope>NUCLEOTIDE SEQUENCE</scope>
    <source>
        <strain evidence="2">KCTC 42187</strain>
    </source>
</reference>
<keyword evidence="3" id="KW-1185">Reference proteome</keyword>
<evidence type="ECO:0000313" key="3">
    <source>
        <dbReference type="Proteomes" id="UP000650081"/>
    </source>
</evidence>
<evidence type="ECO:0000313" key="2">
    <source>
        <dbReference type="EMBL" id="MBC6992875.1"/>
    </source>
</evidence>
<accession>A0A923T5Z9</accession>
<sequence>MKFISKFLFVCLLCCCGMGLAAQSSITVMTQAQGTRVRLRWQISDPQLWLQANENGYIISRMTRAVNGQVLSLGDQAASRVVLRNNLKPRNESGWASTDLEQAAKKLLYDDVWNITPDGEFDFADAVAAEESMENRLFFAHALADRNWSVAIKLALAFVDNAPAANTEYNYVVSVIGVSGASAGALGGLGQSVEALVPVSDVVVVDGDTTVRVGWSVAETETLYTAYNIYRSPANAFTFVQVNEAPFIYGASDPENDPKFAWFTDSVPVYGEYKYQIRGLTPFGFTGPKSVNVNGRSRPGPLNLVMRMDSVAATETALVLHWESVTGSHDAVMVAQRIYRAESVKGPFEVVSAPTLAVSARQWTDPAPLPAAYYSIELEDQNGHLYRTQPQLGQLEDSTPPAAPSGFTGVDRGDGTILLQWNPNSEADLKGYRVLRCYARGGDFAPVEVNVRPDTFFVDDLRGVIVNDSIFYQLLAEDGRANASEKTPVLVVPRVDITPPGKPVLARVNATPAGIALSWKYSSDSDVVRHELQRRPSGSGSWTTVVTIPAGAEDDFVVENFDASGSINYLDDDEALIRQNYDYQFIAFDEMELGAGSEIVTLRPHDDGSRGEILDLAIGYACADSTITTDLDETVGTLMTNIIAAQQSGGTISTENRKAVLLGLEMSGLITATQFDEWLALTDAQFAARLSELYGTNGPKTQLRNCRIELEWSYPLSPGVLHFQVLRSRRGSRLRPYKALPVAYFFDGPVPTGRQLLSWADTDAEAGIRYVYKVLAVHADGGYSQESAGVTVVVE</sequence>
<keyword evidence="1" id="KW-0732">Signal</keyword>
<feature type="signal peptide" evidence="1">
    <location>
        <begin position="1"/>
        <end position="21"/>
    </location>
</feature>
<dbReference type="AlphaFoldDB" id="A0A923T5Z9"/>
<protein>
    <submittedName>
        <fullName evidence="2">Fibronectin type III domain-containing protein</fullName>
    </submittedName>
</protein>
<dbReference type="Gene3D" id="2.60.40.10">
    <property type="entry name" value="Immunoglobulins"/>
    <property type="match status" value="1"/>
</dbReference>
<feature type="chain" id="PRO_5036725085" evidence="1">
    <location>
        <begin position="22"/>
        <end position="795"/>
    </location>
</feature>
<dbReference type="RefSeq" id="WP_187465006.1">
    <property type="nucleotide sequence ID" value="NZ_JACSIT010000040.1"/>
</dbReference>
<evidence type="ECO:0000256" key="1">
    <source>
        <dbReference type="SAM" id="SignalP"/>
    </source>
</evidence>
<dbReference type="InterPro" id="IPR036116">
    <property type="entry name" value="FN3_sf"/>
</dbReference>
<dbReference type="EMBL" id="JACSIT010000040">
    <property type="protein sequence ID" value="MBC6992875.1"/>
    <property type="molecule type" value="Genomic_DNA"/>
</dbReference>
<dbReference type="InterPro" id="IPR013783">
    <property type="entry name" value="Ig-like_fold"/>
</dbReference>
<organism evidence="2 3">
    <name type="scientific">Neolewinella lacunae</name>
    <dbReference type="NCBI Taxonomy" id="1517758"/>
    <lineage>
        <taxon>Bacteria</taxon>
        <taxon>Pseudomonadati</taxon>
        <taxon>Bacteroidota</taxon>
        <taxon>Saprospiria</taxon>
        <taxon>Saprospirales</taxon>
        <taxon>Lewinellaceae</taxon>
        <taxon>Neolewinella</taxon>
    </lineage>
</organism>
<dbReference type="CDD" id="cd00063">
    <property type="entry name" value="FN3"/>
    <property type="match status" value="1"/>
</dbReference>
<comment type="caution">
    <text evidence="2">The sequence shown here is derived from an EMBL/GenBank/DDBJ whole genome shotgun (WGS) entry which is preliminary data.</text>
</comment>
<proteinExistence type="predicted"/>
<dbReference type="SUPFAM" id="SSF49265">
    <property type="entry name" value="Fibronectin type III"/>
    <property type="match status" value="2"/>
</dbReference>
<dbReference type="Proteomes" id="UP000650081">
    <property type="component" value="Unassembled WGS sequence"/>
</dbReference>
<gene>
    <name evidence="2" type="ORF">H9S92_01750</name>
</gene>